<dbReference type="GO" id="GO:0016491">
    <property type="term" value="F:oxidoreductase activity"/>
    <property type="evidence" value="ECO:0007669"/>
    <property type="project" value="UniProtKB-KW"/>
</dbReference>
<dbReference type="NCBIfam" id="NF005395">
    <property type="entry name" value="PRK06940.1"/>
    <property type="match status" value="1"/>
</dbReference>
<reference evidence="3 4" key="1">
    <citation type="journal article" date="2015" name="G3 (Bethesda)">
        <title>Insights into Ongoing Evolution of the Hexachlorocyclohexane Catabolic Pathway from Comparative Genomics of Ten Sphingomonadaceae Strains.</title>
        <authorList>
            <person name="Pearce S.L."/>
            <person name="Oakeshott J.G."/>
            <person name="Pandey G."/>
        </authorList>
    </citation>
    <scope>NUCLEOTIDE SEQUENCE [LARGE SCALE GENOMIC DNA]</scope>
    <source>
        <strain evidence="3 4">LL01</strain>
    </source>
</reference>
<protein>
    <submittedName>
        <fullName evidence="3">Short-chain dehydrogenase</fullName>
    </submittedName>
</protein>
<dbReference type="PRINTS" id="PR00081">
    <property type="entry name" value="GDHRDH"/>
</dbReference>
<evidence type="ECO:0000256" key="1">
    <source>
        <dbReference type="ARBA" id="ARBA00006484"/>
    </source>
</evidence>
<evidence type="ECO:0000313" key="4">
    <source>
        <dbReference type="Proteomes" id="UP000052232"/>
    </source>
</evidence>
<dbReference type="SUPFAM" id="SSF51735">
    <property type="entry name" value="NAD(P)-binding Rossmann-fold domains"/>
    <property type="match status" value="1"/>
</dbReference>
<dbReference type="PATRIC" id="fig|1420583.3.peg.1864"/>
<dbReference type="Pfam" id="PF00106">
    <property type="entry name" value="adh_short"/>
    <property type="match status" value="1"/>
</dbReference>
<keyword evidence="2" id="KW-0560">Oxidoreductase</keyword>
<evidence type="ECO:0000256" key="2">
    <source>
        <dbReference type="ARBA" id="ARBA00023002"/>
    </source>
</evidence>
<dbReference type="Pfam" id="PF13561">
    <property type="entry name" value="adh_short_C2"/>
    <property type="match status" value="1"/>
</dbReference>
<dbReference type="STRING" id="1420583.V473_09275"/>
<dbReference type="InterPro" id="IPR036291">
    <property type="entry name" value="NAD(P)-bd_dom_sf"/>
</dbReference>
<accession>A0A0J7Y3A2</accession>
<organism evidence="3 4">
    <name type="scientific">Sphingobium cupriresistens LL01</name>
    <dbReference type="NCBI Taxonomy" id="1420583"/>
    <lineage>
        <taxon>Bacteria</taxon>
        <taxon>Pseudomonadati</taxon>
        <taxon>Pseudomonadota</taxon>
        <taxon>Alphaproteobacteria</taxon>
        <taxon>Sphingomonadales</taxon>
        <taxon>Sphingomonadaceae</taxon>
        <taxon>Sphingobium</taxon>
    </lineage>
</organism>
<dbReference type="Gene3D" id="3.40.50.720">
    <property type="entry name" value="NAD(P)-binding Rossmann-like Domain"/>
    <property type="match status" value="1"/>
</dbReference>
<dbReference type="PANTHER" id="PTHR24321:SF8">
    <property type="entry name" value="ESTRADIOL 17-BETA-DEHYDROGENASE 8-RELATED"/>
    <property type="match status" value="1"/>
</dbReference>
<name>A0A0J7Y3A2_9SPHN</name>
<dbReference type="AlphaFoldDB" id="A0A0J7Y3A2"/>
<comment type="similarity">
    <text evidence="1">Belongs to the short-chain dehydrogenases/reductases (SDR) family.</text>
</comment>
<keyword evidence="4" id="KW-1185">Reference proteome</keyword>
<dbReference type="PANTHER" id="PTHR24321">
    <property type="entry name" value="DEHYDROGENASES, SHORT CHAIN"/>
    <property type="match status" value="1"/>
</dbReference>
<dbReference type="InterPro" id="IPR002347">
    <property type="entry name" value="SDR_fam"/>
</dbReference>
<dbReference type="EMBL" id="JACT01000001">
    <property type="protein sequence ID" value="KMS58299.1"/>
    <property type="molecule type" value="Genomic_DNA"/>
</dbReference>
<gene>
    <name evidence="3" type="ORF">V473_09275</name>
</gene>
<proteinExistence type="inferred from homology"/>
<sequence length="277" mass="28923">MTKNVIVVIGAGGIGQAIARRQGFGNTILLADWNMETLTRAAGDLVSASYAVETRQVDVSSRASVRALAQAAAALGPVMQVINTAGLSPNMAPVDKLLEVDLYGSALVFDEFEQVIAHGGAGLIISSMAGHMLPALTAEQDHLLAFTPADELLALPFLQPDAVPNSMVAYMIAKRTNTLRVQAAAMSWGERGARVNSISPGIIVTPLAQHELNSKIGDIYRAMVEASPSKRMAPLEEIAIAANFLLGPDAAFITGSDLLIDGGVIAAMRAGKLPTPA</sequence>
<evidence type="ECO:0000313" key="3">
    <source>
        <dbReference type="EMBL" id="KMS58299.1"/>
    </source>
</evidence>
<comment type="caution">
    <text evidence="3">The sequence shown here is derived from an EMBL/GenBank/DDBJ whole genome shotgun (WGS) entry which is preliminary data.</text>
</comment>
<dbReference type="Proteomes" id="UP000052232">
    <property type="component" value="Unassembled WGS sequence"/>
</dbReference>